<keyword evidence="6" id="KW-0695">RNA-directed DNA polymerase</keyword>
<proteinExistence type="predicted"/>
<evidence type="ECO:0000256" key="5">
    <source>
        <dbReference type="ARBA" id="ARBA00022801"/>
    </source>
</evidence>
<dbReference type="Proteomes" id="UP001235939">
    <property type="component" value="Chromosome 07"/>
</dbReference>
<dbReference type="InterPro" id="IPR041373">
    <property type="entry name" value="RT_RNaseH"/>
</dbReference>
<gene>
    <name evidence="9" type="ORF">LAZ67_7001465</name>
</gene>
<protein>
    <submittedName>
        <fullName evidence="9">K02A2.6-like</fullName>
    </submittedName>
</protein>
<organism evidence="9 10">
    <name type="scientific">Cordylochernes scorpioides</name>
    <dbReference type="NCBI Taxonomy" id="51811"/>
    <lineage>
        <taxon>Eukaryota</taxon>
        <taxon>Metazoa</taxon>
        <taxon>Ecdysozoa</taxon>
        <taxon>Arthropoda</taxon>
        <taxon>Chelicerata</taxon>
        <taxon>Arachnida</taxon>
        <taxon>Pseudoscorpiones</taxon>
        <taxon>Cheliferoidea</taxon>
        <taxon>Chernetidae</taxon>
        <taxon>Cordylochernes</taxon>
    </lineage>
</organism>
<keyword evidence="5" id="KW-0378">Hydrolase</keyword>
<keyword evidence="4" id="KW-0255">Endonuclease</keyword>
<reference evidence="9 10" key="1">
    <citation type="submission" date="2022-01" db="EMBL/GenBank/DDBJ databases">
        <title>A chromosomal length assembly of Cordylochernes scorpioides.</title>
        <authorList>
            <person name="Zeh D."/>
            <person name="Zeh J."/>
        </authorList>
    </citation>
    <scope>NUCLEOTIDE SEQUENCE [LARGE SCALE GENOMIC DNA]</scope>
    <source>
        <strain evidence="9">IN4F17</strain>
        <tissue evidence="9">Whole Body</tissue>
    </source>
</reference>
<name>A0ABY6KNW2_9ARAC</name>
<feature type="domain" description="Reverse transcriptase RNase H-like" evidence="8">
    <location>
        <begin position="16"/>
        <end position="94"/>
    </location>
</feature>
<dbReference type="CDD" id="cd09274">
    <property type="entry name" value="RNase_HI_RT_Ty3"/>
    <property type="match status" value="1"/>
</dbReference>
<evidence type="ECO:0000256" key="2">
    <source>
        <dbReference type="ARBA" id="ARBA00022695"/>
    </source>
</evidence>
<evidence type="ECO:0000256" key="4">
    <source>
        <dbReference type="ARBA" id="ARBA00022759"/>
    </source>
</evidence>
<dbReference type="SUPFAM" id="SSF56672">
    <property type="entry name" value="DNA/RNA polymerases"/>
    <property type="match status" value="1"/>
</dbReference>
<evidence type="ECO:0000256" key="7">
    <source>
        <dbReference type="SAM" id="MobiDB-lite"/>
    </source>
</evidence>
<dbReference type="PANTHER" id="PTHR34072">
    <property type="entry name" value="ENZYMATIC POLYPROTEIN-RELATED"/>
    <property type="match status" value="1"/>
</dbReference>
<evidence type="ECO:0000256" key="3">
    <source>
        <dbReference type="ARBA" id="ARBA00022722"/>
    </source>
</evidence>
<evidence type="ECO:0000313" key="9">
    <source>
        <dbReference type="EMBL" id="UYV70012.1"/>
    </source>
</evidence>
<dbReference type="Pfam" id="PF17917">
    <property type="entry name" value="RT_RNaseH"/>
    <property type="match status" value="1"/>
</dbReference>
<feature type="region of interest" description="Disordered" evidence="7">
    <location>
        <begin position="1"/>
        <end position="26"/>
    </location>
</feature>
<evidence type="ECO:0000313" key="10">
    <source>
        <dbReference type="Proteomes" id="UP001235939"/>
    </source>
</evidence>
<keyword evidence="1" id="KW-0808">Transferase</keyword>
<evidence type="ECO:0000256" key="6">
    <source>
        <dbReference type="ARBA" id="ARBA00022918"/>
    </source>
</evidence>
<sequence>MTSIRTHDGGVRSRSNQPDKEGFLHPAHYLSRTTSKHECKYGISELECLAIVLALHKLRPNIFGRSFRVRVNLVINVRDPCSRLTRWGLKLMEYDFEILHRAGRKNVAPDAVS</sequence>
<feature type="compositionally biased region" description="Basic and acidic residues" evidence="7">
    <location>
        <begin position="1"/>
        <end position="23"/>
    </location>
</feature>
<keyword evidence="3" id="KW-0540">Nuclease</keyword>
<accession>A0ABY6KNW2</accession>
<dbReference type="EMBL" id="CP092869">
    <property type="protein sequence ID" value="UYV70012.1"/>
    <property type="molecule type" value="Genomic_DNA"/>
</dbReference>
<evidence type="ECO:0000256" key="1">
    <source>
        <dbReference type="ARBA" id="ARBA00022679"/>
    </source>
</evidence>
<keyword evidence="10" id="KW-1185">Reference proteome</keyword>
<evidence type="ECO:0000259" key="8">
    <source>
        <dbReference type="Pfam" id="PF17917"/>
    </source>
</evidence>
<dbReference type="InterPro" id="IPR043502">
    <property type="entry name" value="DNA/RNA_pol_sf"/>
</dbReference>
<keyword evidence="2" id="KW-0548">Nucleotidyltransferase</keyword>